<dbReference type="Gramene" id="Os11t0185800-01">
    <property type="protein sequence ID" value="Os11t0185800-01"/>
    <property type="gene ID" value="Os11g0185800"/>
</dbReference>
<dbReference type="KEGG" id="dosa:Os11g0185800"/>
<dbReference type="AlphaFoldDB" id="A0A0P0XZN7"/>
<protein>
    <submittedName>
        <fullName evidence="1">Os11g0185800 protein</fullName>
    </submittedName>
</protein>
<sequence length="53" mass="5386">MPTKEPVHSHLTVGLASLALLSDGRAAAALLTVGFAVVPVSCPWVASPLLFSS</sequence>
<reference evidence="1 2" key="1">
    <citation type="journal article" date="2005" name="Nature">
        <title>The map-based sequence of the rice genome.</title>
        <authorList>
            <consortium name="International rice genome sequencing project (IRGSP)"/>
            <person name="Matsumoto T."/>
            <person name="Wu J."/>
            <person name="Kanamori H."/>
            <person name="Katayose Y."/>
            <person name="Fujisawa M."/>
            <person name="Namiki N."/>
            <person name="Mizuno H."/>
            <person name="Yamamoto K."/>
            <person name="Antonio B.A."/>
            <person name="Baba T."/>
            <person name="Sakata K."/>
            <person name="Nagamura Y."/>
            <person name="Aoki H."/>
            <person name="Arikawa K."/>
            <person name="Arita K."/>
            <person name="Bito T."/>
            <person name="Chiden Y."/>
            <person name="Fujitsuka N."/>
            <person name="Fukunaka R."/>
            <person name="Hamada M."/>
            <person name="Harada C."/>
            <person name="Hayashi A."/>
            <person name="Hijishita S."/>
            <person name="Honda M."/>
            <person name="Hosokawa S."/>
            <person name="Ichikawa Y."/>
            <person name="Idonuma A."/>
            <person name="Iijima M."/>
            <person name="Ikeda M."/>
            <person name="Ikeno M."/>
            <person name="Ito K."/>
            <person name="Ito S."/>
            <person name="Ito T."/>
            <person name="Ito Y."/>
            <person name="Ito Y."/>
            <person name="Iwabuchi A."/>
            <person name="Kamiya K."/>
            <person name="Karasawa W."/>
            <person name="Kurita K."/>
            <person name="Katagiri S."/>
            <person name="Kikuta A."/>
            <person name="Kobayashi H."/>
            <person name="Kobayashi N."/>
            <person name="Machita K."/>
            <person name="Maehara T."/>
            <person name="Masukawa M."/>
            <person name="Mizubayashi T."/>
            <person name="Mukai Y."/>
            <person name="Nagasaki H."/>
            <person name="Nagata Y."/>
            <person name="Naito S."/>
            <person name="Nakashima M."/>
            <person name="Nakama Y."/>
            <person name="Nakamichi Y."/>
            <person name="Nakamura M."/>
            <person name="Meguro A."/>
            <person name="Negishi M."/>
            <person name="Ohta I."/>
            <person name="Ohta T."/>
            <person name="Okamoto M."/>
            <person name="Ono N."/>
            <person name="Saji S."/>
            <person name="Sakaguchi M."/>
            <person name="Sakai K."/>
            <person name="Shibata M."/>
            <person name="Shimokawa T."/>
            <person name="Song J."/>
            <person name="Takazaki Y."/>
            <person name="Terasawa K."/>
            <person name="Tsugane M."/>
            <person name="Tsuji K."/>
            <person name="Ueda S."/>
            <person name="Waki K."/>
            <person name="Yamagata H."/>
            <person name="Yamamoto M."/>
            <person name="Yamamoto S."/>
            <person name="Yamane H."/>
            <person name="Yoshiki S."/>
            <person name="Yoshihara R."/>
            <person name="Yukawa K."/>
            <person name="Zhong H."/>
            <person name="Yano M."/>
            <person name="Yuan Q."/>
            <person name="Ouyang S."/>
            <person name="Liu J."/>
            <person name="Jones K.M."/>
            <person name="Gansberger K."/>
            <person name="Moffat K."/>
            <person name="Hill J."/>
            <person name="Bera J."/>
            <person name="Fadrosh D."/>
            <person name="Jin S."/>
            <person name="Johri S."/>
            <person name="Kim M."/>
            <person name="Overton L."/>
            <person name="Reardon M."/>
            <person name="Tsitrin T."/>
            <person name="Vuong H."/>
            <person name="Weaver B."/>
            <person name="Ciecko A."/>
            <person name="Tallon L."/>
            <person name="Jackson J."/>
            <person name="Pai G."/>
            <person name="Aken S.V."/>
            <person name="Utterback T."/>
            <person name="Reidmuller S."/>
            <person name="Feldblyum T."/>
            <person name="Hsiao J."/>
            <person name="Zismann V."/>
            <person name="Iobst S."/>
            <person name="de Vazeille A.R."/>
            <person name="Buell C.R."/>
            <person name="Ying K."/>
            <person name="Li Y."/>
            <person name="Lu T."/>
            <person name="Huang Y."/>
            <person name="Zhao Q."/>
            <person name="Feng Q."/>
            <person name="Zhang L."/>
            <person name="Zhu J."/>
            <person name="Weng Q."/>
            <person name="Mu J."/>
            <person name="Lu Y."/>
            <person name="Fan D."/>
            <person name="Liu Y."/>
            <person name="Guan J."/>
            <person name="Zhang Y."/>
            <person name="Yu S."/>
            <person name="Liu X."/>
            <person name="Zhang Y."/>
            <person name="Hong G."/>
            <person name="Han B."/>
            <person name="Choisne N."/>
            <person name="Demange N."/>
            <person name="Orjeda G."/>
            <person name="Samain S."/>
            <person name="Cattolico L."/>
            <person name="Pelletier E."/>
            <person name="Couloux A."/>
            <person name="Segurens B."/>
            <person name="Wincker P."/>
            <person name="D'Hont A."/>
            <person name="Scarpelli C."/>
            <person name="Weissenbach J."/>
            <person name="Salanoubat M."/>
            <person name="Quetier F."/>
            <person name="Yu Y."/>
            <person name="Kim H.R."/>
            <person name="Rambo T."/>
            <person name="Currie J."/>
            <person name="Collura K."/>
            <person name="Luo M."/>
            <person name="Yang T."/>
            <person name="Ammiraju J.S.S."/>
            <person name="Engler F."/>
            <person name="Soderlund C."/>
            <person name="Wing R.A."/>
            <person name="Palmer L.E."/>
            <person name="de la Bastide M."/>
            <person name="Spiegel L."/>
            <person name="Nascimento L."/>
            <person name="Zutavern T."/>
            <person name="O'Shaughnessy A."/>
            <person name="Dike S."/>
            <person name="Dedhia N."/>
            <person name="Preston R."/>
            <person name="Balija V."/>
            <person name="McCombie W.R."/>
            <person name="Chow T."/>
            <person name="Chen H."/>
            <person name="Chung M."/>
            <person name="Chen C."/>
            <person name="Shaw J."/>
            <person name="Wu H."/>
            <person name="Hsiao K."/>
            <person name="Chao Y."/>
            <person name="Chu M."/>
            <person name="Cheng C."/>
            <person name="Hour A."/>
            <person name="Lee P."/>
            <person name="Lin S."/>
            <person name="Lin Y."/>
            <person name="Liou J."/>
            <person name="Liu S."/>
            <person name="Hsing Y."/>
            <person name="Raghuvanshi S."/>
            <person name="Mohanty A."/>
            <person name="Bharti A.K."/>
            <person name="Gaur A."/>
            <person name="Gupta V."/>
            <person name="Kumar D."/>
            <person name="Ravi V."/>
            <person name="Vij S."/>
            <person name="Kapur A."/>
            <person name="Khurana P."/>
            <person name="Khurana P."/>
            <person name="Khurana J.P."/>
            <person name="Tyagi A.K."/>
            <person name="Gaikwad K."/>
            <person name="Singh A."/>
            <person name="Dalal V."/>
            <person name="Srivastava S."/>
            <person name="Dixit A."/>
            <person name="Pal A.K."/>
            <person name="Ghazi I.A."/>
            <person name="Yadav M."/>
            <person name="Pandit A."/>
            <person name="Bhargava A."/>
            <person name="Sureshbabu K."/>
            <person name="Batra K."/>
            <person name="Sharma T.R."/>
            <person name="Mohapatra T."/>
            <person name="Singh N.K."/>
            <person name="Messing J."/>
            <person name="Nelson A.B."/>
            <person name="Fuks G."/>
            <person name="Kavchok S."/>
            <person name="Keizer G."/>
            <person name="Linton E."/>
            <person name="Llaca V."/>
            <person name="Song R."/>
            <person name="Tanyolac B."/>
            <person name="Young S."/>
            <person name="Ho-Il K."/>
            <person name="Hahn J.H."/>
            <person name="Sangsakoo G."/>
            <person name="Vanavichit A."/>
            <person name="de Mattos Luiz.A.T."/>
            <person name="Zimmer P.D."/>
            <person name="Malone G."/>
            <person name="Dellagostin O."/>
            <person name="de Oliveira A.C."/>
            <person name="Bevan M."/>
            <person name="Bancroft I."/>
            <person name="Minx P."/>
            <person name="Cordum H."/>
            <person name="Wilson R."/>
            <person name="Cheng Z."/>
            <person name="Jin W."/>
            <person name="Jiang J."/>
            <person name="Leong S.A."/>
            <person name="Iwama H."/>
            <person name="Gojobori T."/>
            <person name="Itoh T."/>
            <person name="Niimura Y."/>
            <person name="Fujii Y."/>
            <person name="Habara T."/>
            <person name="Sakai H."/>
            <person name="Sato Y."/>
            <person name="Wilson G."/>
            <person name="Kumar K."/>
            <person name="McCouch S."/>
            <person name="Juretic N."/>
            <person name="Hoen D."/>
            <person name="Wright S."/>
            <person name="Bruskiewich R."/>
            <person name="Bureau T."/>
            <person name="Miyao A."/>
            <person name="Hirochika H."/>
            <person name="Nishikawa T."/>
            <person name="Kadowaki K."/>
            <person name="Sugiura M."/>
            <person name="Burr B."/>
            <person name="Sasaki T."/>
        </authorList>
    </citation>
    <scope>NUCLEOTIDE SEQUENCE [LARGE SCALE GENOMIC DNA]</scope>
    <source>
        <strain evidence="2">cv. Nipponbare</strain>
    </source>
</reference>
<evidence type="ECO:0000313" key="2">
    <source>
        <dbReference type="Proteomes" id="UP000000763"/>
    </source>
</evidence>
<name>A0A0P0XZN7_ORYSJ</name>
<reference evidence="2" key="2">
    <citation type="journal article" date="2008" name="Nucleic Acids Res.">
        <title>The rice annotation project database (RAP-DB): 2008 update.</title>
        <authorList>
            <consortium name="The rice annotation project (RAP)"/>
        </authorList>
    </citation>
    <scope>GENOME REANNOTATION</scope>
    <source>
        <strain evidence="2">cv. Nipponbare</strain>
    </source>
</reference>
<dbReference type="EMBL" id="AP008217">
    <property type="protein sequence ID" value="BAH95120.1"/>
    <property type="molecule type" value="Genomic_DNA"/>
</dbReference>
<dbReference type="Proteomes" id="UP000000763">
    <property type="component" value="Chromosome 11"/>
</dbReference>
<gene>
    <name evidence="1" type="ordered locus">Os11g0185800</name>
</gene>
<proteinExistence type="predicted"/>
<evidence type="ECO:0000313" key="1">
    <source>
        <dbReference type="EMBL" id="BAH95120.1"/>
    </source>
</evidence>
<accession>A0A0P0XZN7</accession>
<organism evidence="1 2">
    <name type="scientific">Oryza sativa subsp. japonica</name>
    <name type="common">Rice</name>
    <dbReference type="NCBI Taxonomy" id="39947"/>
    <lineage>
        <taxon>Eukaryota</taxon>
        <taxon>Viridiplantae</taxon>
        <taxon>Streptophyta</taxon>
        <taxon>Embryophyta</taxon>
        <taxon>Tracheophyta</taxon>
        <taxon>Spermatophyta</taxon>
        <taxon>Magnoliopsida</taxon>
        <taxon>Liliopsida</taxon>
        <taxon>Poales</taxon>
        <taxon>Poaceae</taxon>
        <taxon>BOP clade</taxon>
        <taxon>Oryzoideae</taxon>
        <taxon>Oryzeae</taxon>
        <taxon>Oryzinae</taxon>
        <taxon>Oryza</taxon>
        <taxon>Oryza sativa</taxon>
    </lineage>
</organism>